<accession>A0AB74BNA9</accession>
<reference evidence="2 3" key="1">
    <citation type="submission" date="2018-08" db="EMBL/GenBank/DDBJ databases">
        <title>Recombination of ecologically and evolutionarily significant loci maintains genetic cohesion in the Pseudomonas syringae species complex.</title>
        <authorList>
            <person name="Dillon M."/>
            <person name="Thakur S."/>
            <person name="Almeida R.N.D."/>
            <person name="Weir B.S."/>
            <person name="Guttman D.S."/>
        </authorList>
    </citation>
    <scope>NUCLEOTIDE SEQUENCE [LARGE SCALE GENOMIC DNA]</scope>
    <source>
        <strain evidence="2 3">ICMP 13786</strain>
    </source>
</reference>
<proteinExistence type="predicted"/>
<gene>
    <name evidence="2" type="ORF">ALP42_01893</name>
</gene>
<protein>
    <submittedName>
        <fullName evidence="2">Uncharacterized protein</fullName>
    </submittedName>
</protein>
<dbReference type="Proteomes" id="UP000268636">
    <property type="component" value="Unassembled WGS sequence"/>
</dbReference>
<organism evidence="2 3">
    <name type="scientific">Pseudomonas savastanoi pv. nerii</name>
    <dbReference type="NCBI Taxonomy" id="360921"/>
    <lineage>
        <taxon>Bacteria</taxon>
        <taxon>Pseudomonadati</taxon>
        <taxon>Pseudomonadota</taxon>
        <taxon>Gammaproteobacteria</taxon>
        <taxon>Pseudomonadales</taxon>
        <taxon>Pseudomonadaceae</taxon>
        <taxon>Pseudomonas</taxon>
    </lineage>
</organism>
<feature type="region of interest" description="Disordered" evidence="1">
    <location>
        <begin position="1"/>
        <end position="29"/>
    </location>
</feature>
<evidence type="ECO:0000313" key="3">
    <source>
        <dbReference type="Proteomes" id="UP000268636"/>
    </source>
</evidence>
<dbReference type="EMBL" id="RBTN01000030">
    <property type="protein sequence ID" value="RMT82071.1"/>
    <property type="molecule type" value="Genomic_DNA"/>
</dbReference>
<evidence type="ECO:0000313" key="2">
    <source>
        <dbReference type="EMBL" id="RMT82071.1"/>
    </source>
</evidence>
<sequence>MPPPELFKISKASTQNTNSRKKETRPDRAGYTAEAVPFFADPFTLRESPMGTSTLSSDQLDRIEILKMQLAQVYPDKIMEMLSGFSRDTYPEQEILIWEHITKAYLTIEEVEFAGDHLRHEAFNLLLMRSWAPLTDVLNSFRLQHLTRKSAKRLLKSYELKPLPILVHSRPKPFVLKTATP</sequence>
<evidence type="ECO:0000256" key="1">
    <source>
        <dbReference type="SAM" id="MobiDB-lite"/>
    </source>
</evidence>
<comment type="caution">
    <text evidence="2">The sequence shown here is derived from an EMBL/GenBank/DDBJ whole genome shotgun (WGS) entry which is preliminary data.</text>
</comment>
<name>A0AB74BNA9_PSESS</name>
<dbReference type="AlphaFoldDB" id="A0AB74BNA9"/>